<gene>
    <name evidence="3" type="ORF">BJX63DRAFT_421346</name>
</gene>
<evidence type="ECO:0000313" key="4">
    <source>
        <dbReference type="Proteomes" id="UP001610334"/>
    </source>
</evidence>
<sequence>MLQMLQAHPSGFPKDLAAFANPSATATPTVPDWTRASTMVPPALKETNDQPCNDQHLSHIETPAAALAPNPHTPSPLSENRHIPYTSYHRRANTEVIRPRDPRPGSRQLFRDQSQSFEDLDYTRTRPLPSNENSARKKFEVGARLLTDLFQGKSEQVNLGLLHRQEDQTSEMLPTGMDGLNTQESYRSSYTTPSFTSRSQKRMTAPSPLKQVTSTNPLSFFGLKRQAENKLDLPEPAEDELLNLDIGAALFPPGSNVLNDQEAFDSLRHNAENVIRRLQAAYKQRTFALHEVLNEKTEKQEELEETRTRIGHLKIQLDGMAEKVLRQEKAMKAMAEELEQERQLRQREEEARRRSVMLVKPSADDESISDISIELQAPKWSLKRASNGTLPSDSGFESGDESLAESVFSRREVLESPASTVAPSPNISQITLPAPPSATLQPIQKEPKAPAPPARQSTYDKVMKGLTSSGITGAWAGNSSKCRICHGVPSTEAWSVMGVLKEENKGLKSRLGELEMVIDDCLSLVGP</sequence>
<feature type="compositionally biased region" description="Polar residues" evidence="2">
    <location>
        <begin position="417"/>
        <end position="431"/>
    </location>
</feature>
<evidence type="ECO:0008006" key="5">
    <source>
        <dbReference type="Google" id="ProtNLM"/>
    </source>
</evidence>
<organism evidence="3 4">
    <name type="scientific">Aspergillus granulosus</name>
    <dbReference type="NCBI Taxonomy" id="176169"/>
    <lineage>
        <taxon>Eukaryota</taxon>
        <taxon>Fungi</taxon>
        <taxon>Dikarya</taxon>
        <taxon>Ascomycota</taxon>
        <taxon>Pezizomycotina</taxon>
        <taxon>Eurotiomycetes</taxon>
        <taxon>Eurotiomycetidae</taxon>
        <taxon>Eurotiales</taxon>
        <taxon>Aspergillaceae</taxon>
        <taxon>Aspergillus</taxon>
        <taxon>Aspergillus subgen. Nidulantes</taxon>
    </lineage>
</organism>
<dbReference type="Proteomes" id="UP001610334">
    <property type="component" value="Unassembled WGS sequence"/>
</dbReference>
<proteinExistence type="predicted"/>
<dbReference type="EMBL" id="JBFXLT010000041">
    <property type="protein sequence ID" value="KAL2813266.1"/>
    <property type="molecule type" value="Genomic_DNA"/>
</dbReference>
<keyword evidence="4" id="KW-1185">Reference proteome</keyword>
<comment type="caution">
    <text evidence="3">The sequence shown here is derived from an EMBL/GenBank/DDBJ whole genome shotgun (WGS) entry which is preliminary data.</text>
</comment>
<evidence type="ECO:0000256" key="2">
    <source>
        <dbReference type="SAM" id="MobiDB-lite"/>
    </source>
</evidence>
<feature type="region of interest" description="Disordered" evidence="2">
    <location>
        <begin position="180"/>
        <end position="212"/>
    </location>
</feature>
<evidence type="ECO:0000313" key="3">
    <source>
        <dbReference type="EMBL" id="KAL2813266.1"/>
    </source>
</evidence>
<accession>A0ABR4HCX3</accession>
<feature type="region of interest" description="Disordered" evidence="2">
    <location>
        <begin position="415"/>
        <end position="456"/>
    </location>
</feature>
<protein>
    <recommendedName>
        <fullName evidence="5">Cep57 centrosome microtubule-binding domain-containing protein</fullName>
    </recommendedName>
</protein>
<feature type="compositionally biased region" description="Polar residues" evidence="2">
    <location>
        <begin position="180"/>
        <end position="198"/>
    </location>
</feature>
<feature type="region of interest" description="Disordered" evidence="2">
    <location>
        <begin position="88"/>
        <end position="132"/>
    </location>
</feature>
<keyword evidence="1" id="KW-0175">Coiled coil</keyword>
<name>A0ABR4HCX3_9EURO</name>
<reference evidence="3 4" key="1">
    <citation type="submission" date="2024-07" db="EMBL/GenBank/DDBJ databases">
        <title>Section-level genome sequencing and comparative genomics of Aspergillus sections Usti and Cavernicolus.</title>
        <authorList>
            <consortium name="Lawrence Berkeley National Laboratory"/>
            <person name="Nybo J.L."/>
            <person name="Vesth T.C."/>
            <person name="Theobald S."/>
            <person name="Frisvad J.C."/>
            <person name="Larsen T.O."/>
            <person name="Kjaerboelling I."/>
            <person name="Rothschild-Mancinelli K."/>
            <person name="Lyhne E.K."/>
            <person name="Kogle M.E."/>
            <person name="Barry K."/>
            <person name="Clum A."/>
            <person name="Na H."/>
            <person name="Ledsgaard L."/>
            <person name="Lin J."/>
            <person name="Lipzen A."/>
            <person name="Kuo A."/>
            <person name="Riley R."/>
            <person name="Mondo S."/>
            <person name="Labutti K."/>
            <person name="Haridas S."/>
            <person name="Pangalinan J."/>
            <person name="Salamov A.A."/>
            <person name="Simmons B.A."/>
            <person name="Magnuson J.K."/>
            <person name="Chen J."/>
            <person name="Drula E."/>
            <person name="Henrissat B."/>
            <person name="Wiebenga A."/>
            <person name="Lubbers R.J."/>
            <person name="Gomes A.C."/>
            <person name="Makela M.R."/>
            <person name="Stajich J."/>
            <person name="Grigoriev I.V."/>
            <person name="Mortensen U.H."/>
            <person name="De Vries R.P."/>
            <person name="Baker S.E."/>
            <person name="Andersen M.R."/>
        </authorList>
    </citation>
    <scope>NUCLEOTIDE SEQUENCE [LARGE SCALE GENOMIC DNA]</scope>
    <source>
        <strain evidence="3 4">CBS 588.65</strain>
    </source>
</reference>
<feature type="coiled-coil region" evidence="1">
    <location>
        <begin position="289"/>
        <end position="354"/>
    </location>
</feature>
<evidence type="ECO:0000256" key="1">
    <source>
        <dbReference type="SAM" id="Coils"/>
    </source>
</evidence>
<feature type="region of interest" description="Disordered" evidence="2">
    <location>
        <begin position="384"/>
        <end position="403"/>
    </location>
</feature>